<dbReference type="GO" id="GO:0030906">
    <property type="term" value="C:retromer, cargo-selective complex"/>
    <property type="evidence" value="ECO:0007669"/>
    <property type="project" value="InterPro"/>
</dbReference>
<dbReference type="PANTHER" id="PTHR11099">
    <property type="entry name" value="VACUOLAR SORTING PROTEIN 35"/>
    <property type="match status" value="1"/>
</dbReference>
<feature type="compositionally biased region" description="Basic and acidic residues" evidence="7">
    <location>
        <begin position="139"/>
        <end position="148"/>
    </location>
</feature>
<name>A0A1Y2C9E9_9FUNG</name>
<dbReference type="Pfam" id="PF03635">
    <property type="entry name" value="Vps35"/>
    <property type="match status" value="3"/>
</dbReference>
<evidence type="ECO:0000256" key="7">
    <source>
        <dbReference type="SAM" id="MobiDB-lite"/>
    </source>
</evidence>
<dbReference type="OrthoDB" id="10258141at2759"/>
<evidence type="ECO:0000256" key="3">
    <source>
        <dbReference type="ARBA" id="ARBA00022448"/>
    </source>
</evidence>
<evidence type="ECO:0000256" key="4">
    <source>
        <dbReference type="ARBA" id="ARBA00022927"/>
    </source>
</evidence>
<keyword evidence="4 6" id="KW-0653">Protein transport</keyword>
<evidence type="ECO:0000256" key="1">
    <source>
        <dbReference type="ARBA" id="ARBA00004170"/>
    </source>
</evidence>
<accession>A0A1Y2C9E9</accession>
<keyword evidence="9" id="KW-1185">Reference proteome</keyword>
<keyword evidence="3 6" id="KW-0813">Transport</keyword>
<dbReference type="PIRSF" id="PIRSF009375">
    <property type="entry name" value="Retromer_Vps35"/>
    <property type="match status" value="1"/>
</dbReference>
<gene>
    <name evidence="8" type="ORF">BCR33DRAFT_697928</name>
</gene>
<evidence type="ECO:0000256" key="6">
    <source>
        <dbReference type="PIRNR" id="PIRNR009375"/>
    </source>
</evidence>
<dbReference type="GO" id="GO:0006886">
    <property type="term" value="P:intracellular protein transport"/>
    <property type="evidence" value="ECO:0007669"/>
    <property type="project" value="TreeGrafter"/>
</dbReference>
<dbReference type="InterPro" id="IPR042491">
    <property type="entry name" value="Vps35_C"/>
</dbReference>
<evidence type="ECO:0000256" key="5">
    <source>
        <dbReference type="ARBA" id="ARBA00023136"/>
    </source>
</evidence>
<evidence type="ECO:0000256" key="2">
    <source>
        <dbReference type="ARBA" id="ARBA00006536"/>
    </source>
</evidence>
<dbReference type="EMBL" id="MCGO01000024">
    <property type="protein sequence ID" value="ORY43662.1"/>
    <property type="molecule type" value="Genomic_DNA"/>
</dbReference>
<evidence type="ECO:0000313" key="8">
    <source>
        <dbReference type="EMBL" id="ORY43662.1"/>
    </source>
</evidence>
<organism evidence="8 9">
    <name type="scientific">Rhizoclosmatium globosum</name>
    <dbReference type="NCBI Taxonomy" id="329046"/>
    <lineage>
        <taxon>Eukaryota</taxon>
        <taxon>Fungi</taxon>
        <taxon>Fungi incertae sedis</taxon>
        <taxon>Chytridiomycota</taxon>
        <taxon>Chytridiomycota incertae sedis</taxon>
        <taxon>Chytridiomycetes</taxon>
        <taxon>Chytridiales</taxon>
        <taxon>Chytriomycetaceae</taxon>
        <taxon>Rhizoclosmatium</taxon>
    </lineage>
</organism>
<evidence type="ECO:0000313" key="9">
    <source>
        <dbReference type="Proteomes" id="UP000193642"/>
    </source>
</evidence>
<dbReference type="AlphaFoldDB" id="A0A1Y2C9E9"/>
<comment type="caution">
    <text evidence="8">The sequence shown here is derived from an EMBL/GenBank/DDBJ whole genome shotgun (WGS) entry which is preliminary data.</text>
</comment>
<dbReference type="Gene3D" id="1.25.40.660">
    <property type="entry name" value="Vacuolar protein sorting-associated protein 35, helical subcomplex Vps35-C"/>
    <property type="match status" value="1"/>
</dbReference>
<sequence>MTRPLTPAQAATEQQRMLDEALAVVKSQSLQMRRCLDAHRLMDALKHSSAMLGELKTSTLAPKGYYELYMALFDQLRHLAAYLFDAHMTGRHHLADLYELVQYAGAIVPRLYLMLTVGAVFMRVAKEIRAAPPQTASAKGKEPVRTDDPAIPPSRPKPANPIHDVPPVKELLKDMLDMALGVQHPVRGLFLRYYLTSMTRDFMPDADQDNFYGCRMDSIQFLLQNFVEMNKLWVRLQYMGHSREREQREMERRELKLLVGSNLLRLSQLEGLGSDVFANLILPSIMSEVVNCRDVMAQEYLMEVVIQVFPDDFHLHTLDMFLAATSQLSRDVNVKQTIMSLVNRFTSFARRAREEHAAKVKEATAKGESLLPATISGIPEGVMLFEIFWEQVTEHIAVRPEFQLHDVISLLSSLVELSTGCYPTRYNYVDQVLGYAKKRVLSVVLNKEPAMTAPETAASLLQLLLTTLSAYRSNPLAFLSFPSSVRNGGGVTVSSVSNAFEGLVMGGGSNQASSNANQTQGAVIPDQPSTSLCGNFTDLLRLQPFLSRKKVAQLFIDLAVNASNPLAKNAVKFRLDSVDAVDAAFGEICEVLVKDNVDGGLTGSKIVRSDGATEEVSGWWIGTVSNGEEETLAAAAVDVESLVREISGVGKLVNLVGSRRGHPDDDVEILGAIRNHVSSGGDMRLRFTIPSLIYTSVAVARNYLGITDLSHLTVIQRLNTLFQFANESIHTLRESDTSQTIQTTSAIRAAASREAEIRTRSYYEAIVNAITTYEDYVVDSKAQIPALTALIGTLRTVASTSTLSSEAYDTITGKVVVHCGRLLKKVDQCRCLLSAGHLYWVEERPGSEGYADHPVIWRDGKKVLECLQKALKIADSVLETAVNTELFVEILEQYIWFYESGNDYINVSYLNSLIDLIQSNINNSSGISNTSTTAVPEKVVRHFSNIVARLKVLKGDEHEERRQRGLDMTSNDVYGGDAATGFGGVARAGGRWTQLEL</sequence>
<dbReference type="GO" id="GO:0005829">
    <property type="term" value="C:cytosol"/>
    <property type="evidence" value="ECO:0007669"/>
    <property type="project" value="GOC"/>
</dbReference>
<dbReference type="Proteomes" id="UP000193642">
    <property type="component" value="Unassembled WGS sequence"/>
</dbReference>
<keyword evidence="5" id="KW-0472">Membrane</keyword>
<dbReference type="PANTHER" id="PTHR11099:SF0">
    <property type="entry name" value="VACUOLAR PROTEIN SORTING-ASSOCIATED PROTEIN 35"/>
    <property type="match status" value="1"/>
</dbReference>
<proteinExistence type="inferred from homology"/>
<comment type="subcellular location">
    <subcellularLocation>
        <location evidence="1">Membrane</location>
        <topology evidence="1">Peripheral membrane protein</topology>
    </subcellularLocation>
</comment>
<feature type="compositionally biased region" description="Pro residues" evidence="7">
    <location>
        <begin position="150"/>
        <end position="159"/>
    </location>
</feature>
<comment type="function">
    <text evidence="6">Plays a role in vesicular protein sorting.</text>
</comment>
<dbReference type="InterPro" id="IPR005378">
    <property type="entry name" value="Vps35"/>
</dbReference>
<protein>
    <recommendedName>
        <fullName evidence="6">Vacuolar protein sorting-associated protein 35</fullName>
    </recommendedName>
</protein>
<dbReference type="GO" id="GO:0005770">
    <property type="term" value="C:late endosome"/>
    <property type="evidence" value="ECO:0007669"/>
    <property type="project" value="TreeGrafter"/>
</dbReference>
<dbReference type="GO" id="GO:0042147">
    <property type="term" value="P:retrograde transport, endosome to Golgi"/>
    <property type="evidence" value="ECO:0007669"/>
    <property type="project" value="InterPro"/>
</dbReference>
<comment type="similarity">
    <text evidence="2 6">Belongs to the VPS35 family.</text>
</comment>
<dbReference type="STRING" id="329046.A0A1Y2C9E9"/>
<reference evidence="8 9" key="1">
    <citation type="submission" date="2016-07" db="EMBL/GenBank/DDBJ databases">
        <title>Pervasive Adenine N6-methylation of Active Genes in Fungi.</title>
        <authorList>
            <consortium name="DOE Joint Genome Institute"/>
            <person name="Mondo S.J."/>
            <person name="Dannebaum R.O."/>
            <person name="Kuo R.C."/>
            <person name="Labutti K."/>
            <person name="Haridas S."/>
            <person name="Kuo A."/>
            <person name="Salamov A."/>
            <person name="Ahrendt S.R."/>
            <person name="Lipzen A."/>
            <person name="Sullivan W."/>
            <person name="Andreopoulos W.B."/>
            <person name="Clum A."/>
            <person name="Lindquist E."/>
            <person name="Daum C."/>
            <person name="Ramamoorthy G.K."/>
            <person name="Gryganskyi A."/>
            <person name="Culley D."/>
            <person name="Magnuson J.K."/>
            <person name="James T.Y."/>
            <person name="O'Malley M.A."/>
            <person name="Stajich J.E."/>
            <person name="Spatafora J.W."/>
            <person name="Visel A."/>
            <person name="Grigoriev I.V."/>
        </authorList>
    </citation>
    <scope>NUCLEOTIDE SEQUENCE [LARGE SCALE GENOMIC DNA]</scope>
    <source>
        <strain evidence="8 9">JEL800</strain>
    </source>
</reference>
<feature type="region of interest" description="Disordered" evidence="7">
    <location>
        <begin position="132"/>
        <end position="163"/>
    </location>
</feature>